<dbReference type="Pfam" id="PF13302">
    <property type="entry name" value="Acetyltransf_3"/>
    <property type="match status" value="1"/>
</dbReference>
<dbReference type="OrthoDB" id="9811523at2"/>
<dbReference type="PANTHER" id="PTHR43792:SF9">
    <property type="entry name" value="RIBOSOMAL-PROTEIN-ALANINE ACETYLTRANSFERASE"/>
    <property type="match status" value="1"/>
</dbReference>
<accession>A0A073JT27</accession>
<evidence type="ECO:0000313" key="3">
    <source>
        <dbReference type="Proteomes" id="UP000027822"/>
    </source>
</evidence>
<dbReference type="AlphaFoldDB" id="A0A073JT27"/>
<dbReference type="GO" id="GO:0008999">
    <property type="term" value="F:protein-N-terminal-alanine acetyltransferase activity"/>
    <property type="evidence" value="ECO:0007669"/>
    <property type="project" value="TreeGrafter"/>
</dbReference>
<dbReference type="Gene3D" id="3.40.630.30">
    <property type="match status" value="1"/>
</dbReference>
<dbReference type="Proteomes" id="UP000027822">
    <property type="component" value="Unassembled WGS sequence"/>
</dbReference>
<comment type="caution">
    <text evidence="2">The sequence shown here is derived from an EMBL/GenBank/DDBJ whole genome shotgun (WGS) entry which is preliminary data.</text>
</comment>
<dbReference type="InterPro" id="IPR051531">
    <property type="entry name" value="N-acetyltransferase"/>
</dbReference>
<dbReference type="SUPFAM" id="SSF55729">
    <property type="entry name" value="Acyl-CoA N-acyltransferases (Nat)"/>
    <property type="match status" value="1"/>
</dbReference>
<dbReference type="InterPro" id="IPR000182">
    <property type="entry name" value="GNAT_dom"/>
</dbReference>
<sequence>MITELYTKRLYLRKMKDSDSTSLFPIWSDPDVIKFMNVNTFTDETHVKYMIQYLNKLALKNKALRFTIIERYSNIIIGSCGYNSFDFENGTTEIGYDIAKAFWGKGYAPEAISCLLHHAFTSLKLKRVEAKVDPQNINSIKVLQKLNFSFAGVINEQGETSSPLNLYIKEKGND</sequence>
<organism evidence="2 3">
    <name type="scientific">Bacillus manliponensis</name>
    <dbReference type="NCBI Taxonomy" id="574376"/>
    <lineage>
        <taxon>Bacteria</taxon>
        <taxon>Bacillati</taxon>
        <taxon>Bacillota</taxon>
        <taxon>Bacilli</taxon>
        <taxon>Bacillales</taxon>
        <taxon>Bacillaceae</taxon>
        <taxon>Bacillus</taxon>
        <taxon>Bacillus cereus group</taxon>
    </lineage>
</organism>
<feature type="domain" description="N-acetyltransferase" evidence="1">
    <location>
        <begin position="10"/>
        <end position="169"/>
    </location>
</feature>
<dbReference type="STRING" id="574376.BAMA_15375"/>
<reference evidence="2 3" key="1">
    <citation type="submission" date="2014-06" db="EMBL/GenBank/DDBJ databases">
        <title>Draft genome sequence of Bacillus manliponensis JCM 15802 (MCCC 1A00708).</title>
        <authorList>
            <person name="Lai Q."/>
            <person name="Liu Y."/>
            <person name="Shao Z."/>
        </authorList>
    </citation>
    <scope>NUCLEOTIDE SEQUENCE [LARGE SCALE GENOMIC DNA]</scope>
    <source>
        <strain evidence="2 3">JCM 15802</strain>
    </source>
</reference>
<keyword evidence="2" id="KW-0808">Transferase</keyword>
<dbReference type="PANTHER" id="PTHR43792">
    <property type="entry name" value="GNAT FAMILY, PUTATIVE (AFU_ORTHOLOGUE AFUA_3G00765)-RELATED-RELATED"/>
    <property type="match status" value="1"/>
</dbReference>
<dbReference type="eggNOG" id="COG1670">
    <property type="taxonomic scope" value="Bacteria"/>
</dbReference>
<evidence type="ECO:0000259" key="1">
    <source>
        <dbReference type="PROSITE" id="PS51186"/>
    </source>
</evidence>
<proteinExistence type="predicted"/>
<dbReference type="GO" id="GO:0005737">
    <property type="term" value="C:cytoplasm"/>
    <property type="evidence" value="ECO:0007669"/>
    <property type="project" value="TreeGrafter"/>
</dbReference>
<protein>
    <submittedName>
        <fullName evidence="2">GNAT family acetyltransferase</fullName>
    </submittedName>
</protein>
<name>A0A073JT27_9BACI</name>
<dbReference type="InterPro" id="IPR016181">
    <property type="entry name" value="Acyl_CoA_acyltransferase"/>
</dbReference>
<gene>
    <name evidence="2" type="ORF">BAMA_15375</name>
</gene>
<dbReference type="RefSeq" id="WP_034643421.1">
    <property type="nucleotide sequence ID" value="NZ_CBCSJC010000016.1"/>
</dbReference>
<keyword evidence="3" id="KW-1185">Reference proteome</keyword>
<dbReference type="PROSITE" id="PS51186">
    <property type="entry name" value="GNAT"/>
    <property type="match status" value="1"/>
</dbReference>
<evidence type="ECO:0000313" key="2">
    <source>
        <dbReference type="EMBL" id="KEK17402.1"/>
    </source>
</evidence>
<dbReference type="EMBL" id="JOTN01000030">
    <property type="protein sequence ID" value="KEK17402.1"/>
    <property type="molecule type" value="Genomic_DNA"/>
</dbReference>